<dbReference type="Gene3D" id="3.20.20.140">
    <property type="entry name" value="Metal-dependent hydrolases"/>
    <property type="match status" value="1"/>
</dbReference>
<organism evidence="3 4">
    <name type="scientific">Candidatus Methanomassiliicoccus intestinalis</name>
    <dbReference type="NCBI Taxonomy" id="1406512"/>
    <lineage>
        <taxon>Archaea</taxon>
        <taxon>Methanobacteriati</taxon>
        <taxon>Thermoplasmatota</taxon>
        <taxon>Thermoplasmata</taxon>
        <taxon>Methanomassiliicoccales</taxon>
        <taxon>Methanomassiliicoccaceae</taxon>
        <taxon>Methanomassiliicoccus</taxon>
    </lineage>
</organism>
<accession>A0A8J8PEW8</accession>
<evidence type="ECO:0000256" key="1">
    <source>
        <dbReference type="ARBA" id="ARBA00022801"/>
    </source>
</evidence>
<evidence type="ECO:0000313" key="3">
    <source>
        <dbReference type="EMBL" id="TQS81279.1"/>
    </source>
</evidence>
<dbReference type="PANTHER" id="PTHR43794:SF11">
    <property type="entry name" value="AMIDOHYDROLASE-RELATED DOMAIN-CONTAINING PROTEIN"/>
    <property type="match status" value="1"/>
</dbReference>
<dbReference type="Proteomes" id="UP000752814">
    <property type="component" value="Unassembled WGS sequence"/>
</dbReference>
<dbReference type="GO" id="GO:0016810">
    <property type="term" value="F:hydrolase activity, acting on carbon-nitrogen (but not peptide) bonds"/>
    <property type="evidence" value="ECO:0007669"/>
    <property type="project" value="InterPro"/>
</dbReference>
<dbReference type="RefSeq" id="WP_400195051.1">
    <property type="nucleotide sequence ID" value="NZ_CAYAYE010000043.1"/>
</dbReference>
<evidence type="ECO:0000259" key="2">
    <source>
        <dbReference type="Pfam" id="PF01979"/>
    </source>
</evidence>
<dbReference type="AlphaFoldDB" id="A0A8J8PEW8"/>
<dbReference type="Gene3D" id="2.30.40.10">
    <property type="entry name" value="Urease, subunit C, domain 1"/>
    <property type="match status" value="1"/>
</dbReference>
<dbReference type="SUPFAM" id="SSF51556">
    <property type="entry name" value="Metallo-dependent hydrolases"/>
    <property type="match status" value="1"/>
</dbReference>
<dbReference type="Pfam" id="PF01979">
    <property type="entry name" value="Amidohydro_1"/>
    <property type="match status" value="1"/>
</dbReference>
<dbReference type="InterPro" id="IPR050287">
    <property type="entry name" value="MTA/SAH_deaminase"/>
</dbReference>
<dbReference type="EMBL" id="LVVT01000024">
    <property type="protein sequence ID" value="TQS81279.1"/>
    <property type="molecule type" value="Genomic_DNA"/>
</dbReference>
<feature type="domain" description="Amidohydrolase-related" evidence="2">
    <location>
        <begin position="51"/>
        <end position="400"/>
    </location>
</feature>
<proteinExistence type="predicted"/>
<dbReference type="PANTHER" id="PTHR43794">
    <property type="entry name" value="AMINOHYDROLASE SSNA-RELATED"/>
    <property type="match status" value="1"/>
</dbReference>
<sequence>MRTLIKNGKIVTQNCNREIIDGDILIENDRIVSIGRCDESVDKIIDAAGDIILPGLINTHTHVSMTSLKGLVDDVTFPAFLDKVFHLDDIRTPRDLEAGAAQGCIEMIRSGTTTFLDLYYSEDIIAKAVERSGIRGVLGWAVLDQQFTTQKGDPLDNCKRFYNEFKNHDRIYPAVGLQGVYVCSTETFMRAKEFALEEDLTLTFHLSETRKEVSDCKKKEGFRPGDYLANIGFFNDHCVAAHSAWLTMNEVRAMAAAGVKVSSCPVSNMKLATGGVAPIPEMIDAGMTVSLGTDGSTTNNSLDLFGEMKFVSLLQKSSRWDPTVLPAQQVLDFTTINAAKALRMDSEIGSIEAGKKADIIILDGKSPNLRPIFPETLVSNIVYSSYGLNVKTVICDGKIVMEENTIKTMDEWKELEEANEAAQELHESI</sequence>
<gene>
    <name evidence="3" type="ORF">A3207_05280</name>
</gene>
<evidence type="ECO:0000313" key="4">
    <source>
        <dbReference type="Proteomes" id="UP000752814"/>
    </source>
</evidence>
<reference evidence="3" key="1">
    <citation type="submission" date="2016-03" db="EMBL/GenBank/DDBJ databases">
        <authorList>
            <person name="Borrel G."/>
            <person name="Mccann A."/>
            <person name="O'Toole P.W."/>
        </authorList>
    </citation>
    <scope>NUCLEOTIDE SEQUENCE</scope>
    <source>
        <strain evidence="3">183</strain>
    </source>
</reference>
<comment type="caution">
    <text evidence="3">The sequence shown here is derived from an EMBL/GenBank/DDBJ whole genome shotgun (WGS) entry which is preliminary data.</text>
</comment>
<protein>
    <submittedName>
        <fullName evidence="3">Metal-dependent hydrolase</fullName>
    </submittedName>
</protein>
<name>A0A8J8PEW8_9ARCH</name>
<keyword evidence="1 3" id="KW-0378">Hydrolase</keyword>
<dbReference type="InterPro" id="IPR006680">
    <property type="entry name" value="Amidohydro-rel"/>
</dbReference>
<dbReference type="CDD" id="cd01298">
    <property type="entry name" value="ATZ_TRZ_like"/>
    <property type="match status" value="1"/>
</dbReference>
<dbReference type="InterPro" id="IPR032466">
    <property type="entry name" value="Metal_Hydrolase"/>
</dbReference>
<dbReference type="InterPro" id="IPR011059">
    <property type="entry name" value="Metal-dep_hydrolase_composite"/>
</dbReference>
<dbReference type="SUPFAM" id="SSF51338">
    <property type="entry name" value="Composite domain of metallo-dependent hydrolases"/>
    <property type="match status" value="1"/>
</dbReference>